<proteinExistence type="predicted"/>
<organism evidence="1 2">
    <name type="scientific">Acaulospora colombiana</name>
    <dbReference type="NCBI Taxonomy" id="27376"/>
    <lineage>
        <taxon>Eukaryota</taxon>
        <taxon>Fungi</taxon>
        <taxon>Fungi incertae sedis</taxon>
        <taxon>Mucoromycota</taxon>
        <taxon>Glomeromycotina</taxon>
        <taxon>Glomeromycetes</taxon>
        <taxon>Diversisporales</taxon>
        <taxon>Acaulosporaceae</taxon>
        <taxon>Acaulospora</taxon>
    </lineage>
</organism>
<name>A0ACA9LFN4_9GLOM</name>
<protein>
    <submittedName>
        <fullName evidence="1">3703_t:CDS:1</fullName>
    </submittedName>
</protein>
<reference evidence="1" key="1">
    <citation type="submission" date="2021-06" db="EMBL/GenBank/DDBJ databases">
        <authorList>
            <person name="Kallberg Y."/>
            <person name="Tangrot J."/>
            <person name="Rosling A."/>
        </authorList>
    </citation>
    <scope>NUCLEOTIDE SEQUENCE</scope>
    <source>
        <strain evidence="1">CL356</strain>
    </source>
</reference>
<dbReference type="Proteomes" id="UP000789525">
    <property type="component" value="Unassembled WGS sequence"/>
</dbReference>
<sequence length="40" mass="4216">MAAESASSRQSSDSKQDGDVPSFKDAAKLDPEEEEISGDT</sequence>
<keyword evidence="2" id="KW-1185">Reference proteome</keyword>
<evidence type="ECO:0000313" key="1">
    <source>
        <dbReference type="EMBL" id="CAG8523419.1"/>
    </source>
</evidence>
<evidence type="ECO:0000313" key="2">
    <source>
        <dbReference type="Proteomes" id="UP000789525"/>
    </source>
</evidence>
<comment type="caution">
    <text evidence="1">The sequence shown here is derived from an EMBL/GenBank/DDBJ whole genome shotgun (WGS) entry which is preliminary data.</text>
</comment>
<accession>A0ACA9LFN4</accession>
<dbReference type="EMBL" id="CAJVPT010005751">
    <property type="protein sequence ID" value="CAG8523419.1"/>
    <property type="molecule type" value="Genomic_DNA"/>
</dbReference>
<gene>
    <name evidence="1" type="ORF">ACOLOM_LOCUS3758</name>
</gene>